<dbReference type="STRING" id="1196031.A361_04030"/>
<dbReference type="eggNOG" id="COG3708">
    <property type="taxonomic scope" value="Bacteria"/>
</dbReference>
<protein>
    <submittedName>
        <fullName evidence="1">Transcriptional regulator</fullName>
    </submittedName>
</protein>
<dbReference type="EMBL" id="CP015506">
    <property type="protein sequence ID" value="AND42706.1"/>
    <property type="molecule type" value="Genomic_DNA"/>
</dbReference>
<evidence type="ECO:0000313" key="2">
    <source>
        <dbReference type="Proteomes" id="UP000077856"/>
    </source>
</evidence>
<sequence>MKLSIINSMRTNNFNDERIMQKITELWKEASERLTKNESITYGVYYEYESDYKGDYSLSVAIEDKNGETIIDIPKNEKYEIYKVDSSKEQGIYNTWREIWDQEETGSLKRAYSYDFEKYYSNGEVEIHIAIK</sequence>
<gene>
    <name evidence="1" type="ORF">A361_04030</name>
</gene>
<dbReference type="Gene3D" id="3.20.80.10">
    <property type="entry name" value="Regulatory factor, effector binding domain"/>
    <property type="match status" value="1"/>
</dbReference>
<dbReference type="PANTHER" id="PTHR36444:SF2">
    <property type="entry name" value="TRANSCRIPTIONAL REGULATOR PROTEIN YOBU-RELATED"/>
    <property type="match status" value="1"/>
</dbReference>
<dbReference type="InterPro" id="IPR053182">
    <property type="entry name" value="YobU-like_regulator"/>
</dbReference>
<organism evidence="1 2">
    <name type="scientific">Cytobacillus oceanisediminis 2691</name>
    <dbReference type="NCBI Taxonomy" id="1196031"/>
    <lineage>
        <taxon>Bacteria</taxon>
        <taxon>Bacillati</taxon>
        <taxon>Bacillota</taxon>
        <taxon>Bacilli</taxon>
        <taxon>Bacillales</taxon>
        <taxon>Bacillaceae</taxon>
        <taxon>Cytobacillus</taxon>
    </lineage>
</organism>
<dbReference type="InterPro" id="IPR011256">
    <property type="entry name" value="Reg_factor_effector_dom_sf"/>
</dbReference>
<dbReference type="AlphaFoldDB" id="A0A160MH53"/>
<evidence type="ECO:0000313" key="1">
    <source>
        <dbReference type="EMBL" id="AND42706.1"/>
    </source>
</evidence>
<reference evidence="1 2" key="1">
    <citation type="submission" date="2016-04" db="EMBL/GenBank/DDBJ databases">
        <title>Complete genome sequence of Bacillus oceanisediminis strain 2691.</title>
        <authorList>
            <person name="Jeong H."/>
            <person name="Kim H.J."/>
            <person name="Lee D.-W."/>
        </authorList>
    </citation>
    <scope>NUCLEOTIDE SEQUENCE [LARGE SCALE GENOMIC DNA]</scope>
    <source>
        <strain evidence="1 2">2691</strain>
    </source>
</reference>
<dbReference type="PANTHER" id="PTHR36444">
    <property type="entry name" value="TRANSCRIPTIONAL REGULATOR PROTEIN YOBU-RELATED"/>
    <property type="match status" value="1"/>
</dbReference>
<proteinExistence type="predicted"/>
<accession>A0A160MH53</accession>
<dbReference type="Proteomes" id="UP000077856">
    <property type="component" value="Chromosome"/>
</dbReference>
<dbReference type="RefSeq" id="WP_026041533.1">
    <property type="nucleotide sequence ID" value="NZ_CP015506.1"/>
</dbReference>
<name>A0A160MH53_9BACI</name>
<dbReference type="KEGG" id="bon:A361_04030"/>